<protein>
    <recommendedName>
        <fullName evidence="4">Transmembrane protein</fullName>
    </recommendedName>
</protein>
<dbReference type="AlphaFoldDB" id="A0A6B3SRB5"/>
<name>A0A6B3SRB5_9BURK</name>
<comment type="caution">
    <text evidence="2">The sequence shown here is derived from an EMBL/GenBank/DDBJ whole genome shotgun (WGS) entry which is preliminary data.</text>
</comment>
<feature type="transmembrane region" description="Helical" evidence="1">
    <location>
        <begin position="102"/>
        <end position="125"/>
    </location>
</feature>
<dbReference type="Proteomes" id="UP000482155">
    <property type="component" value="Unassembled WGS sequence"/>
</dbReference>
<feature type="transmembrane region" description="Helical" evidence="1">
    <location>
        <begin position="131"/>
        <end position="151"/>
    </location>
</feature>
<keyword evidence="1" id="KW-0472">Membrane</keyword>
<organism evidence="2 3">
    <name type="scientific">Noviherbaspirillum galbum</name>
    <dbReference type="NCBI Taxonomy" id="2709383"/>
    <lineage>
        <taxon>Bacteria</taxon>
        <taxon>Pseudomonadati</taxon>
        <taxon>Pseudomonadota</taxon>
        <taxon>Betaproteobacteria</taxon>
        <taxon>Burkholderiales</taxon>
        <taxon>Oxalobacteraceae</taxon>
        <taxon>Noviherbaspirillum</taxon>
    </lineage>
</organism>
<dbReference type="InterPro" id="IPR046730">
    <property type="entry name" value="DUF6622"/>
</dbReference>
<proteinExistence type="predicted"/>
<sequence>MLQQIVVNTPVWVWALLAFLVYRGVLASIDRETSLKKAFIIPVIMLLLSIQGIVSGFGDSLAAGPVWLAFLAGGTMLTWLMVDPGTLRAHPERGMIAVRGSWTPMVLMLGIFLVKYVVAVMLVMHPDLRQQAGFVAGVCALYGVFNGIFIGKLLRIVAAYRAGAAALPA</sequence>
<evidence type="ECO:0000313" key="2">
    <source>
        <dbReference type="EMBL" id="NEX63293.1"/>
    </source>
</evidence>
<dbReference type="Pfam" id="PF20327">
    <property type="entry name" value="DUF6622"/>
    <property type="match status" value="1"/>
</dbReference>
<reference evidence="2 3" key="1">
    <citation type="submission" date="2020-02" db="EMBL/GenBank/DDBJ databases">
        <authorList>
            <person name="Kim M.K."/>
        </authorList>
    </citation>
    <scope>NUCLEOTIDE SEQUENCE [LARGE SCALE GENOMIC DNA]</scope>
    <source>
        <strain evidence="2 3">17J57-3</strain>
    </source>
</reference>
<evidence type="ECO:0008006" key="4">
    <source>
        <dbReference type="Google" id="ProtNLM"/>
    </source>
</evidence>
<dbReference type="EMBL" id="JAAIVB010000068">
    <property type="protein sequence ID" value="NEX63293.1"/>
    <property type="molecule type" value="Genomic_DNA"/>
</dbReference>
<evidence type="ECO:0000313" key="3">
    <source>
        <dbReference type="Proteomes" id="UP000482155"/>
    </source>
</evidence>
<keyword evidence="1" id="KW-0812">Transmembrane</keyword>
<dbReference type="RefSeq" id="WP_163967048.1">
    <property type="nucleotide sequence ID" value="NZ_JAAIVB010000068.1"/>
</dbReference>
<gene>
    <name evidence="2" type="ORF">G3574_19605</name>
</gene>
<accession>A0A6B3SRB5</accession>
<feature type="transmembrane region" description="Helical" evidence="1">
    <location>
        <begin position="6"/>
        <end position="26"/>
    </location>
</feature>
<keyword evidence="1" id="KW-1133">Transmembrane helix</keyword>
<feature type="transmembrane region" description="Helical" evidence="1">
    <location>
        <begin position="64"/>
        <end position="82"/>
    </location>
</feature>
<keyword evidence="3" id="KW-1185">Reference proteome</keyword>
<feature type="transmembrane region" description="Helical" evidence="1">
    <location>
        <begin position="38"/>
        <end position="58"/>
    </location>
</feature>
<evidence type="ECO:0000256" key="1">
    <source>
        <dbReference type="SAM" id="Phobius"/>
    </source>
</evidence>